<evidence type="ECO:0000313" key="3">
    <source>
        <dbReference type="Proteomes" id="UP000679690"/>
    </source>
</evidence>
<evidence type="ECO:0000313" key="2">
    <source>
        <dbReference type="EMBL" id="MBO3740336.1"/>
    </source>
</evidence>
<name>A0ABS3UPE9_9ACTN</name>
<organism evidence="2 3">
    <name type="scientific">Actinoplanes flavus</name>
    <dbReference type="NCBI Taxonomy" id="2820290"/>
    <lineage>
        <taxon>Bacteria</taxon>
        <taxon>Bacillati</taxon>
        <taxon>Actinomycetota</taxon>
        <taxon>Actinomycetes</taxon>
        <taxon>Micromonosporales</taxon>
        <taxon>Micromonosporaceae</taxon>
        <taxon>Actinoplanes</taxon>
    </lineage>
</organism>
<comment type="caution">
    <text evidence="2">The sequence shown here is derived from an EMBL/GenBank/DDBJ whole genome shotgun (WGS) entry which is preliminary data.</text>
</comment>
<evidence type="ECO:0000256" key="1">
    <source>
        <dbReference type="SAM" id="MobiDB-lite"/>
    </source>
</evidence>
<gene>
    <name evidence="2" type="ORF">J5X75_22790</name>
</gene>
<keyword evidence="3" id="KW-1185">Reference proteome</keyword>
<accession>A0ABS3UPE9</accession>
<sequence length="54" mass="5728">MSAVPVEIISRPPHAGNAAKPLTRRQEPAGVVITQIDTLTTGNERGCGNDNPYN</sequence>
<feature type="region of interest" description="Disordered" evidence="1">
    <location>
        <begin position="1"/>
        <end position="21"/>
    </location>
</feature>
<dbReference type="RefSeq" id="WP_208469527.1">
    <property type="nucleotide sequence ID" value="NZ_JAGFNS010000015.1"/>
</dbReference>
<dbReference type="EMBL" id="JAGFNS010000015">
    <property type="protein sequence ID" value="MBO3740336.1"/>
    <property type="molecule type" value="Genomic_DNA"/>
</dbReference>
<dbReference type="Proteomes" id="UP000679690">
    <property type="component" value="Unassembled WGS sequence"/>
</dbReference>
<reference evidence="2 3" key="1">
    <citation type="submission" date="2021-03" db="EMBL/GenBank/DDBJ databases">
        <title>Actinoplanes flavus sp. nov., a novel actinomycete isolated from Coconut Palm rhizosphere soil.</title>
        <authorList>
            <person name="Luo X."/>
        </authorList>
    </citation>
    <scope>NUCLEOTIDE SEQUENCE [LARGE SCALE GENOMIC DNA]</scope>
    <source>
        <strain evidence="2 3">NEAU-H7</strain>
    </source>
</reference>
<proteinExistence type="predicted"/>
<protein>
    <submittedName>
        <fullName evidence="2">Uncharacterized protein</fullName>
    </submittedName>
</protein>